<gene>
    <name evidence="1" type="ordered locus">Namu_3477</name>
</gene>
<evidence type="ECO:0000313" key="1">
    <source>
        <dbReference type="EMBL" id="ACV79802.1"/>
    </source>
</evidence>
<accession>C8XEQ1</accession>
<dbReference type="Proteomes" id="UP000002218">
    <property type="component" value="Chromosome"/>
</dbReference>
<dbReference type="InParanoid" id="C8XEQ1"/>
<dbReference type="HOGENOM" id="CLU_2143166_0_0_11"/>
<proteinExistence type="predicted"/>
<name>C8XEQ1_NAKMY</name>
<evidence type="ECO:0000313" key="2">
    <source>
        <dbReference type="Proteomes" id="UP000002218"/>
    </source>
</evidence>
<keyword evidence="2" id="KW-1185">Reference proteome</keyword>
<dbReference type="InterPro" id="IPR054202">
    <property type="entry name" value="DUF6907"/>
</dbReference>
<reference evidence="1 2" key="2">
    <citation type="journal article" date="2010" name="Stand. Genomic Sci.">
        <title>Complete genome sequence of Nakamurella multipartita type strain (Y-104).</title>
        <authorList>
            <person name="Tice H."/>
            <person name="Mayilraj S."/>
            <person name="Sims D."/>
            <person name="Lapidus A."/>
            <person name="Nolan M."/>
            <person name="Lucas S."/>
            <person name="Glavina Del Rio T."/>
            <person name="Copeland A."/>
            <person name="Cheng J.F."/>
            <person name="Meincke L."/>
            <person name="Bruce D."/>
            <person name="Goodwin L."/>
            <person name="Pitluck S."/>
            <person name="Ivanova N."/>
            <person name="Mavromatis K."/>
            <person name="Ovchinnikova G."/>
            <person name="Pati A."/>
            <person name="Chen A."/>
            <person name="Palaniappan K."/>
            <person name="Land M."/>
            <person name="Hauser L."/>
            <person name="Chang Y.J."/>
            <person name="Jeffries C.D."/>
            <person name="Detter J.C."/>
            <person name="Brettin T."/>
            <person name="Rohde M."/>
            <person name="Goker M."/>
            <person name="Bristow J."/>
            <person name="Eisen J.A."/>
            <person name="Markowitz V."/>
            <person name="Hugenholtz P."/>
            <person name="Kyrpides N.C."/>
            <person name="Klenk H.P."/>
            <person name="Chen F."/>
        </authorList>
    </citation>
    <scope>NUCLEOTIDE SEQUENCE [LARGE SCALE GENOMIC DNA]</scope>
    <source>
        <strain evidence="2">ATCC 700099 / DSM 44233 / CIP 104796 / JCM 9543 / NBRC 105858 / Y-104</strain>
    </source>
</reference>
<protein>
    <submittedName>
        <fullName evidence="1">Uncharacterized protein</fullName>
    </submittedName>
</protein>
<reference evidence="2" key="1">
    <citation type="submission" date="2009-09" db="EMBL/GenBank/DDBJ databases">
        <title>The complete genome of Nakamurella multipartita DSM 44233.</title>
        <authorList>
            <consortium name="US DOE Joint Genome Institute (JGI-PGF)"/>
            <person name="Lucas S."/>
            <person name="Copeland A."/>
            <person name="Lapidus A."/>
            <person name="Glavina del Rio T."/>
            <person name="Dalin E."/>
            <person name="Tice H."/>
            <person name="Bruce D."/>
            <person name="Goodwin L."/>
            <person name="Pitluck S."/>
            <person name="Kyrpides N."/>
            <person name="Mavromatis K."/>
            <person name="Ivanova N."/>
            <person name="Ovchinnikova G."/>
            <person name="Sims D."/>
            <person name="Meincke L."/>
            <person name="Brettin T."/>
            <person name="Detter J.C."/>
            <person name="Han C."/>
            <person name="Larimer F."/>
            <person name="Land M."/>
            <person name="Hauser L."/>
            <person name="Markowitz V."/>
            <person name="Cheng J.-F."/>
            <person name="Hugenholtz P."/>
            <person name="Woyke T."/>
            <person name="Wu D."/>
            <person name="Klenk H.-P."/>
            <person name="Eisen J.A."/>
        </authorList>
    </citation>
    <scope>NUCLEOTIDE SEQUENCE [LARGE SCALE GENOMIC DNA]</scope>
    <source>
        <strain evidence="2">ATCC 700099 / DSM 44233 / CIP 104796 / JCM 9543 / NBRC 105858 / Y-104</strain>
    </source>
</reference>
<organism evidence="1 2">
    <name type="scientific">Nakamurella multipartita (strain ATCC 700099 / DSM 44233 / CIP 104796 / JCM 9543 / NBRC 105858 / Y-104)</name>
    <name type="common">Microsphaera multipartita</name>
    <dbReference type="NCBI Taxonomy" id="479431"/>
    <lineage>
        <taxon>Bacteria</taxon>
        <taxon>Bacillati</taxon>
        <taxon>Actinomycetota</taxon>
        <taxon>Actinomycetes</taxon>
        <taxon>Nakamurellales</taxon>
        <taxon>Nakamurellaceae</taxon>
        <taxon>Nakamurella</taxon>
    </lineage>
</organism>
<dbReference type="STRING" id="479431.Namu_3477"/>
<sequence length="112" mass="12267">MTTTIPTPIALDAHCPAWCTEHTRVAPDEVRHQAPALLDYALAAEIPGRRRRVFVTPEQYVRADGSIERNVYLQDETEGILNSATEVAQLVDALMRAAHQAFGDGAVADKGR</sequence>
<dbReference type="KEGG" id="nml:Namu_3477"/>
<dbReference type="RefSeq" id="WP_015748663.1">
    <property type="nucleotide sequence ID" value="NC_013235.1"/>
</dbReference>
<dbReference type="AlphaFoldDB" id="C8XEQ1"/>
<dbReference type="Pfam" id="PF21848">
    <property type="entry name" value="DUF6907"/>
    <property type="match status" value="1"/>
</dbReference>
<dbReference type="EMBL" id="CP001737">
    <property type="protein sequence ID" value="ACV79802.1"/>
    <property type="molecule type" value="Genomic_DNA"/>
</dbReference>
<dbReference type="OrthoDB" id="5082479at2"/>